<dbReference type="SUPFAM" id="SSF47384">
    <property type="entry name" value="Homodimeric domain of signal transducing histidine kinase"/>
    <property type="match status" value="1"/>
</dbReference>
<protein>
    <recommendedName>
        <fullName evidence="2">histidine kinase</fullName>
        <ecNumber evidence="2">2.7.13.3</ecNumber>
    </recommendedName>
</protein>
<dbReference type="SMART" id="SM00387">
    <property type="entry name" value="HATPase_c"/>
    <property type="match status" value="1"/>
</dbReference>
<dbReference type="SUPFAM" id="SSF55874">
    <property type="entry name" value="ATPase domain of HSP90 chaperone/DNA topoisomerase II/histidine kinase"/>
    <property type="match status" value="1"/>
</dbReference>
<keyword evidence="7" id="KW-0472">Membrane</keyword>
<dbReference type="SMART" id="SM00388">
    <property type="entry name" value="HisKA"/>
    <property type="match status" value="1"/>
</dbReference>
<keyword evidence="10" id="KW-1185">Reference proteome</keyword>
<evidence type="ECO:0000259" key="8">
    <source>
        <dbReference type="PROSITE" id="PS50109"/>
    </source>
</evidence>
<sequence length="387" mass="43787">MVEYERGSLLRFLGLYLGSTLLLLGIIIALFYQNSQKSLLESAYLRLEVEAGEIAKEIVLAHMHGQTLTALHHPIDAHLTLYDIEGRRIAGLEAPFDLTIRRGEIEGLLYVVNDSAFGHLGIDHIVLSMEKNLQSLESLKGYLLLGFALLALLLGLFSYLLSRLFLRPIKEEIKRIDSFIKNATHELNTPLTALLATAKSLQKGEVDEKKISRLLLIAKQIEHLYSDLSYLFFKDIRHQEDRFFDLGELARSRALYFEELANNRALFIQTTLHSLEIKMDEVLAERIIDNLLSNAIKYAHAGTSIELIVQKEGWLYVQNEGAEIPQEEGEKIFERYYRFHPSSKGASGLGIGLSIIKEITLSYHLPLFLSSKEGKTRLGVDFSSLIS</sequence>
<evidence type="ECO:0000256" key="1">
    <source>
        <dbReference type="ARBA" id="ARBA00000085"/>
    </source>
</evidence>
<dbReference type="InterPro" id="IPR036890">
    <property type="entry name" value="HATPase_C_sf"/>
</dbReference>
<dbReference type="InterPro" id="IPR003661">
    <property type="entry name" value="HisK_dim/P_dom"/>
</dbReference>
<dbReference type="GO" id="GO:0004721">
    <property type="term" value="F:phosphoprotein phosphatase activity"/>
    <property type="evidence" value="ECO:0007669"/>
    <property type="project" value="TreeGrafter"/>
</dbReference>
<dbReference type="GO" id="GO:0016036">
    <property type="term" value="P:cellular response to phosphate starvation"/>
    <property type="evidence" value="ECO:0007669"/>
    <property type="project" value="TreeGrafter"/>
</dbReference>
<evidence type="ECO:0000256" key="6">
    <source>
        <dbReference type="ARBA" id="ARBA00023012"/>
    </source>
</evidence>
<feature type="transmembrane region" description="Helical" evidence="7">
    <location>
        <begin position="142"/>
        <end position="166"/>
    </location>
</feature>
<reference evidence="9 10" key="1">
    <citation type="journal article" date="2003" name="Proc. Natl. Acad. Sci. U.S.A.">
        <title>Complete genome sequence and analysis of Wolinella succinogenes.</title>
        <authorList>
            <person name="Baar C."/>
            <person name="Eppinger M."/>
            <person name="Raddatz G."/>
            <person name="Simon JM."/>
            <person name="Lanz C."/>
            <person name="Klimmek O."/>
            <person name="Nandakumar R."/>
            <person name="Gross R."/>
            <person name="Rosinus A."/>
            <person name="Keller H."/>
            <person name="Jagtap P."/>
            <person name="Linke B."/>
            <person name="Meyer F."/>
            <person name="Lederer H."/>
            <person name="Schuster S.C."/>
        </authorList>
    </citation>
    <scope>NUCLEOTIDE SEQUENCE [LARGE SCALE GENOMIC DNA]</scope>
    <source>
        <strain evidence="10">ATCC 29543 / DSM 1740 / CCUG 13145 / JCM 31913 / LMG 7466 / NCTC 11488 / FDC 602W</strain>
    </source>
</reference>
<dbReference type="InterPro" id="IPR003594">
    <property type="entry name" value="HATPase_dom"/>
</dbReference>
<dbReference type="GO" id="GO:0005886">
    <property type="term" value="C:plasma membrane"/>
    <property type="evidence" value="ECO:0007669"/>
    <property type="project" value="TreeGrafter"/>
</dbReference>
<keyword evidence="5 9" id="KW-0418">Kinase</keyword>
<dbReference type="InterPro" id="IPR005467">
    <property type="entry name" value="His_kinase_dom"/>
</dbReference>
<keyword evidence="7" id="KW-0812">Transmembrane</keyword>
<keyword evidence="6" id="KW-0902">Two-component regulatory system</keyword>
<dbReference type="Pfam" id="PF02518">
    <property type="entry name" value="HATPase_c"/>
    <property type="match status" value="1"/>
</dbReference>
<dbReference type="InterPro" id="IPR050351">
    <property type="entry name" value="BphY/WalK/GraS-like"/>
</dbReference>
<evidence type="ECO:0000256" key="3">
    <source>
        <dbReference type="ARBA" id="ARBA00022553"/>
    </source>
</evidence>
<name>Q7M8R9_WOLSU</name>
<evidence type="ECO:0000256" key="7">
    <source>
        <dbReference type="SAM" id="Phobius"/>
    </source>
</evidence>
<evidence type="ECO:0000256" key="4">
    <source>
        <dbReference type="ARBA" id="ARBA00022679"/>
    </source>
</evidence>
<dbReference type="HOGENOM" id="CLU_000445_89_10_7"/>
<evidence type="ECO:0000313" key="9">
    <source>
        <dbReference type="EMBL" id="CAE10522.1"/>
    </source>
</evidence>
<dbReference type="InterPro" id="IPR036097">
    <property type="entry name" value="HisK_dim/P_sf"/>
</dbReference>
<accession>Q7M8R9</accession>
<dbReference type="GO" id="GO:0000155">
    <property type="term" value="F:phosphorelay sensor kinase activity"/>
    <property type="evidence" value="ECO:0007669"/>
    <property type="project" value="InterPro"/>
</dbReference>
<dbReference type="Gene3D" id="3.30.565.10">
    <property type="entry name" value="Histidine kinase-like ATPase, C-terminal domain"/>
    <property type="match status" value="1"/>
</dbReference>
<evidence type="ECO:0000256" key="5">
    <source>
        <dbReference type="ARBA" id="ARBA00022777"/>
    </source>
</evidence>
<feature type="transmembrane region" description="Helical" evidence="7">
    <location>
        <begin position="12"/>
        <end position="32"/>
    </location>
</feature>
<dbReference type="PROSITE" id="PS50109">
    <property type="entry name" value="HIS_KIN"/>
    <property type="match status" value="1"/>
</dbReference>
<organism evidence="10">
    <name type="scientific">Wolinella succinogenes (strain ATCC 29543 / DSM 1740 / CCUG 13145 / JCM 31913 / LMG 7466 / NCTC 11488 / FDC 602W)</name>
    <name type="common">Vibrio succinogenes</name>
    <dbReference type="NCBI Taxonomy" id="273121"/>
    <lineage>
        <taxon>Bacteria</taxon>
        <taxon>Pseudomonadati</taxon>
        <taxon>Campylobacterota</taxon>
        <taxon>Epsilonproteobacteria</taxon>
        <taxon>Campylobacterales</taxon>
        <taxon>Helicobacteraceae</taxon>
        <taxon>Wolinella</taxon>
    </lineage>
</organism>
<dbReference type="Pfam" id="PF00512">
    <property type="entry name" value="HisKA"/>
    <property type="match status" value="1"/>
</dbReference>
<proteinExistence type="predicted"/>
<dbReference type="Gene3D" id="1.10.287.130">
    <property type="match status" value="1"/>
</dbReference>
<dbReference type="PANTHER" id="PTHR45453:SF1">
    <property type="entry name" value="PHOSPHATE REGULON SENSOR PROTEIN PHOR"/>
    <property type="match status" value="1"/>
</dbReference>
<dbReference type="eggNOG" id="COG5002">
    <property type="taxonomic scope" value="Bacteria"/>
</dbReference>
<dbReference type="AlphaFoldDB" id="Q7M8R9"/>
<dbReference type="PANTHER" id="PTHR45453">
    <property type="entry name" value="PHOSPHATE REGULON SENSOR PROTEIN PHOR"/>
    <property type="match status" value="1"/>
</dbReference>
<dbReference type="STRING" id="273121.WS1464"/>
<keyword evidence="4" id="KW-0808">Transferase</keyword>
<keyword evidence="7" id="KW-1133">Transmembrane helix</keyword>
<evidence type="ECO:0000313" key="10">
    <source>
        <dbReference type="Proteomes" id="UP000000422"/>
    </source>
</evidence>
<gene>
    <name evidence="9" type="ordered locus">WS1464</name>
</gene>
<dbReference type="Proteomes" id="UP000000422">
    <property type="component" value="Chromosome"/>
</dbReference>
<dbReference type="CDD" id="cd00082">
    <property type="entry name" value="HisKA"/>
    <property type="match status" value="1"/>
</dbReference>
<evidence type="ECO:0000256" key="2">
    <source>
        <dbReference type="ARBA" id="ARBA00012438"/>
    </source>
</evidence>
<comment type="catalytic activity">
    <reaction evidence="1">
        <text>ATP + protein L-histidine = ADP + protein N-phospho-L-histidine.</text>
        <dbReference type="EC" id="2.7.13.3"/>
    </reaction>
</comment>
<feature type="domain" description="Histidine kinase" evidence="8">
    <location>
        <begin position="182"/>
        <end position="387"/>
    </location>
</feature>
<dbReference type="KEGG" id="wsu:WS1464"/>
<dbReference type="EC" id="2.7.13.3" evidence="2"/>
<keyword evidence="3" id="KW-0597">Phosphoprotein</keyword>
<dbReference type="EMBL" id="BX571661">
    <property type="protein sequence ID" value="CAE10522.1"/>
    <property type="molecule type" value="Genomic_DNA"/>
</dbReference>